<feature type="compositionally biased region" description="Basic and acidic residues" evidence="1">
    <location>
        <begin position="30"/>
        <end position="55"/>
    </location>
</feature>
<reference evidence="3" key="1">
    <citation type="submission" date="2017-02" db="EMBL/GenBank/DDBJ databases">
        <authorList>
            <person name="Varghese N."/>
            <person name="Submissions S."/>
        </authorList>
    </citation>
    <scope>NUCLEOTIDE SEQUENCE [LARGE SCALE GENOMIC DNA]</scope>
    <source>
        <strain evidence="3">VKM Ac-2052</strain>
    </source>
</reference>
<evidence type="ECO:0000256" key="1">
    <source>
        <dbReference type="SAM" id="MobiDB-lite"/>
    </source>
</evidence>
<feature type="region of interest" description="Disordered" evidence="1">
    <location>
        <begin position="1"/>
        <end position="55"/>
    </location>
</feature>
<accession>A0A1T4YEM1</accession>
<dbReference type="Proteomes" id="UP000189735">
    <property type="component" value="Unassembled WGS sequence"/>
</dbReference>
<gene>
    <name evidence="2" type="ORF">SAMN06295879_2962</name>
</gene>
<feature type="compositionally biased region" description="Basic and acidic residues" evidence="1">
    <location>
        <begin position="1"/>
        <end position="21"/>
    </location>
</feature>
<dbReference type="EMBL" id="FUYG01000008">
    <property type="protein sequence ID" value="SKB00219.1"/>
    <property type="molecule type" value="Genomic_DNA"/>
</dbReference>
<organism evidence="2 3">
    <name type="scientific">Agreia bicolorata</name>
    <dbReference type="NCBI Taxonomy" id="110935"/>
    <lineage>
        <taxon>Bacteria</taxon>
        <taxon>Bacillati</taxon>
        <taxon>Actinomycetota</taxon>
        <taxon>Actinomycetes</taxon>
        <taxon>Micrococcales</taxon>
        <taxon>Microbacteriaceae</taxon>
        <taxon>Agreia</taxon>
    </lineage>
</organism>
<evidence type="ECO:0000313" key="2">
    <source>
        <dbReference type="EMBL" id="SKB00219.1"/>
    </source>
</evidence>
<sequence>MDRSALEDHTTVYLVRSDDRKPHRPSRQIPSRDRPNKRTIDRTPAKASIDLERAQ</sequence>
<protein>
    <submittedName>
        <fullName evidence="2">Uncharacterized protein</fullName>
    </submittedName>
</protein>
<dbReference type="AlphaFoldDB" id="A0A1T4YEM1"/>
<proteinExistence type="predicted"/>
<evidence type="ECO:0000313" key="3">
    <source>
        <dbReference type="Proteomes" id="UP000189735"/>
    </source>
</evidence>
<name>A0A1T4YEM1_9MICO</name>